<dbReference type="AlphaFoldDB" id="A0A2H1WWH5"/>
<dbReference type="EMBL" id="ODYU01011582">
    <property type="protein sequence ID" value="SOQ57411.1"/>
    <property type="molecule type" value="Genomic_DNA"/>
</dbReference>
<proteinExistence type="predicted"/>
<gene>
    <name evidence="1" type="ORF">SFRICE_009626</name>
</gene>
<organism evidence="1">
    <name type="scientific">Spodoptera frugiperda</name>
    <name type="common">Fall armyworm</name>
    <dbReference type="NCBI Taxonomy" id="7108"/>
    <lineage>
        <taxon>Eukaryota</taxon>
        <taxon>Metazoa</taxon>
        <taxon>Ecdysozoa</taxon>
        <taxon>Arthropoda</taxon>
        <taxon>Hexapoda</taxon>
        <taxon>Insecta</taxon>
        <taxon>Pterygota</taxon>
        <taxon>Neoptera</taxon>
        <taxon>Endopterygota</taxon>
        <taxon>Lepidoptera</taxon>
        <taxon>Glossata</taxon>
        <taxon>Ditrysia</taxon>
        <taxon>Noctuoidea</taxon>
        <taxon>Noctuidae</taxon>
        <taxon>Amphipyrinae</taxon>
        <taxon>Spodoptera</taxon>
    </lineage>
</organism>
<evidence type="ECO:0000313" key="1">
    <source>
        <dbReference type="EMBL" id="SOQ57411.1"/>
    </source>
</evidence>
<protein>
    <submittedName>
        <fullName evidence="1">SFRICE_009626</fullName>
    </submittedName>
</protein>
<reference evidence="1" key="1">
    <citation type="submission" date="2016-07" db="EMBL/GenBank/DDBJ databases">
        <authorList>
            <person name="Bretaudeau A."/>
        </authorList>
    </citation>
    <scope>NUCLEOTIDE SEQUENCE</scope>
    <source>
        <strain evidence="1">Rice</strain>
        <tissue evidence="1">Whole body</tissue>
    </source>
</reference>
<accession>A0A2H1WWH5</accession>
<sequence length="115" mass="13339">MKYKLIQRALCFARHKGIPNQYSGRFCFTNLLVQKLLLFRPIQRAVYSLEKLDKVLHCSVRRKHPLFLYLEPVSSKPPSFSTDFTLSAVTRHKGQSFAILCQAQAFPIPVFRQVL</sequence>
<name>A0A2H1WWH5_SPOFR</name>